<dbReference type="AlphaFoldDB" id="A0A936NH86"/>
<protein>
    <submittedName>
        <fullName evidence="2">DUF1365 domain-containing protein</fullName>
    </submittedName>
</protein>
<name>A0A936NH86_9ACTN</name>
<evidence type="ECO:0000313" key="3">
    <source>
        <dbReference type="Proteomes" id="UP000727993"/>
    </source>
</evidence>
<evidence type="ECO:0000313" key="2">
    <source>
        <dbReference type="EMBL" id="MBK9298939.1"/>
    </source>
</evidence>
<accession>A0A936NH86</accession>
<dbReference type="Proteomes" id="UP000727993">
    <property type="component" value="Unassembled WGS sequence"/>
</dbReference>
<proteinExistence type="predicted"/>
<sequence>MNSGSVELGGLASGWYVGRVRHVRHRPVTHRFDSSMMMGLFDLDELDRLDAEVRGFGVDRHSPIGFHTADHGAADGSPLRPWAVERLADAGIDAAAAEGPIRLLCMPRTFGFGFDPITVWFLHFADGTPSALIHEVRNTFGDRHAYVAPIDDPQHTPWRQRADKTMHVSPFFDRDGRYDFRIVPPTARPGSPVSVRIVYRDDDGPLLTASFAGVRRPFTTLGTLAAVAHTPAMAQRPSSASTSRPCASGARAFAYRSVPEPPQRPTTAGTGCPVGARRYCDFRPPNSTVRRIPKGSSR</sequence>
<dbReference type="InterPro" id="IPR010775">
    <property type="entry name" value="DUF1365"/>
</dbReference>
<gene>
    <name evidence="2" type="ORF">IPN02_19345</name>
</gene>
<dbReference type="PANTHER" id="PTHR33973:SF4">
    <property type="entry name" value="OS07G0153300 PROTEIN"/>
    <property type="match status" value="1"/>
</dbReference>
<reference evidence="2 3" key="1">
    <citation type="submission" date="2020-10" db="EMBL/GenBank/DDBJ databases">
        <title>Connecting structure to function with the recovery of over 1000 high-quality activated sludge metagenome-assembled genomes encoding full-length rRNA genes using long-read sequencing.</title>
        <authorList>
            <person name="Singleton C.M."/>
            <person name="Petriglieri F."/>
            <person name="Kristensen J.M."/>
            <person name="Kirkegaard R.H."/>
            <person name="Michaelsen T.Y."/>
            <person name="Andersen M.H."/>
            <person name="Karst S.M."/>
            <person name="Dueholm M.S."/>
            <person name="Nielsen P.H."/>
            <person name="Albertsen M."/>
        </authorList>
    </citation>
    <scope>NUCLEOTIDE SEQUENCE [LARGE SCALE GENOMIC DNA]</scope>
    <source>
        <strain evidence="2">Lyne_18-Q3-R50-59_MAXAC.006</strain>
    </source>
</reference>
<dbReference type="PANTHER" id="PTHR33973">
    <property type="entry name" value="OS07G0153300 PROTEIN"/>
    <property type="match status" value="1"/>
</dbReference>
<comment type="caution">
    <text evidence="2">The sequence shown here is derived from an EMBL/GenBank/DDBJ whole genome shotgun (WGS) entry which is preliminary data.</text>
</comment>
<evidence type="ECO:0000256" key="1">
    <source>
        <dbReference type="SAM" id="MobiDB-lite"/>
    </source>
</evidence>
<feature type="region of interest" description="Disordered" evidence="1">
    <location>
        <begin position="257"/>
        <end position="298"/>
    </location>
</feature>
<dbReference type="Pfam" id="PF07103">
    <property type="entry name" value="DUF1365"/>
    <property type="match status" value="1"/>
</dbReference>
<dbReference type="EMBL" id="JADJZA010000011">
    <property type="protein sequence ID" value="MBK9298939.1"/>
    <property type="molecule type" value="Genomic_DNA"/>
</dbReference>
<organism evidence="2 3">
    <name type="scientific">Candidatus Neomicrothrix subdominans</name>
    <dbReference type="NCBI Taxonomy" id="2954438"/>
    <lineage>
        <taxon>Bacteria</taxon>
        <taxon>Bacillati</taxon>
        <taxon>Actinomycetota</taxon>
        <taxon>Acidimicrobiia</taxon>
        <taxon>Acidimicrobiales</taxon>
        <taxon>Microthrixaceae</taxon>
        <taxon>Candidatus Neomicrothrix</taxon>
    </lineage>
</organism>